<dbReference type="EMBL" id="HBUE01117164">
    <property type="protein sequence ID" value="CAG6490881.1"/>
    <property type="molecule type" value="Transcribed_RNA"/>
</dbReference>
<reference evidence="1" key="1">
    <citation type="submission" date="2021-05" db="EMBL/GenBank/DDBJ databases">
        <authorList>
            <person name="Alioto T."/>
            <person name="Alioto T."/>
            <person name="Gomez Garrido J."/>
        </authorList>
    </citation>
    <scope>NUCLEOTIDE SEQUENCE</scope>
</reference>
<protein>
    <submittedName>
        <fullName evidence="1">(northern house mosquito) hypothetical protein</fullName>
    </submittedName>
</protein>
<evidence type="ECO:0000313" key="1">
    <source>
        <dbReference type="EMBL" id="CAG6490881.1"/>
    </source>
</evidence>
<organism evidence="1">
    <name type="scientific">Culex pipiens</name>
    <name type="common">House mosquito</name>
    <dbReference type="NCBI Taxonomy" id="7175"/>
    <lineage>
        <taxon>Eukaryota</taxon>
        <taxon>Metazoa</taxon>
        <taxon>Ecdysozoa</taxon>
        <taxon>Arthropoda</taxon>
        <taxon>Hexapoda</taxon>
        <taxon>Insecta</taxon>
        <taxon>Pterygota</taxon>
        <taxon>Neoptera</taxon>
        <taxon>Endopterygota</taxon>
        <taxon>Diptera</taxon>
        <taxon>Nematocera</taxon>
        <taxon>Culicoidea</taxon>
        <taxon>Culicidae</taxon>
        <taxon>Culicinae</taxon>
        <taxon>Culicini</taxon>
        <taxon>Culex</taxon>
        <taxon>Culex</taxon>
    </lineage>
</organism>
<proteinExistence type="predicted"/>
<name>A0A8D8CHZ4_CULPI</name>
<dbReference type="AlphaFoldDB" id="A0A8D8CHZ4"/>
<sequence>MNSCSNEVLLMSLCAFVEFSAYSLEWFRLCTNLSKEVSLSCWVSSGVSNDDETYSRSSNLPCPPNGTRFSRTMASCSQLRCRNNWKSSKATAHRQQIEQEVSAPLSI</sequence>
<accession>A0A8D8CHZ4</accession>